<dbReference type="GO" id="GO:0005524">
    <property type="term" value="F:ATP binding"/>
    <property type="evidence" value="ECO:0007669"/>
    <property type="project" value="InterPro"/>
</dbReference>
<evidence type="ECO:0000256" key="1">
    <source>
        <dbReference type="ARBA" id="ARBA00004236"/>
    </source>
</evidence>
<feature type="domain" description="Protein kinase" evidence="3">
    <location>
        <begin position="502"/>
        <end position="714"/>
    </location>
</feature>
<dbReference type="GO" id="GO:0004672">
    <property type="term" value="F:protein kinase activity"/>
    <property type="evidence" value="ECO:0007669"/>
    <property type="project" value="InterPro"/>
</dbReference>
<keyword evidence="2" id="KW-1003">Cell membrane</keyword>
<dbReference type="SUPFAM" id="SSF56112">
    <property type="entry name" value="Protein kinase-like (PK-like)"/>
    <property type="match status" value="2"/>
</dbReference>
<accession>A0A9R1UWV9</accession>
<evidence type="ECO:0000259" key="3">
    <source>
        <dbReference type="PROSITE" id="PS50011"/>
    </source>
</evidence>
<evidence type="ECO:0000256" key="2">
    <source>
        <dbReference type="ARBA" id="ARBA00022475"/>
    </source>
</evidence>
<dbReference type="GO" id="GO:0005886">
    <property type="term" value="C:plasma membrane"/>
    <property type="evidence" value="ECO:0007669"/>
    <property type="project" value="UniProtKB-SubCell"/>
</dbReference>
<evidence type="ECO:0000313" key="5">
    <source>
        <dbReference type="Proteomes" id="UP000235145"/>
    </source>
</evidence>
<name>A0A9R1UWV9_LACSA</name>
<reference evidence="4 5" key="1">
    <citation type="journal article" date="2017" name="Nat. Commun.">
        <title>Genome assembly with in vitro proximity ligation data and whole-genome triplication in lettuce.</title>
        <authorList>
            <person name="Reyes-Chin-Wo S."/>
            <person name="Wang Z."/>
            <person name="Yang X."/>
            <person name="Kozik A."/>
            <person name="Arikit S."/>
            <person name="Song C."/>
            <person name="Xia L."/>
            <person name="Froenicke L."/>
            <person name="Lavelle D.O."/>
            <person name="Truco M.J."/>
            <person name="Xia R."/>
            <person name="Zhu S."/>
            <person name="Xu C."/>
            <person name="Xu H."/>
            <person name="Xu X."/>
            <person name="Cox K."/>
            <person name="Korf I."/>
            <person name="Meyers B.C."/>
            <person name="Michelmore R.W."/>
        </authorList>
    </citation>
    <scope>NUCLEOTIDE SEQUENCE [LARGE SCALE GENOMIC DNA]</scope>
    <source>
        <strain evidence="5">cv. Salinas</strain>
        <tissue evidence="4">Seedlings</tissue>
    </source>
</reference>
<proteinExistence type="predicted"/>
<dbReference type="PANTHER" id="PTHR45621">
    <property type="entry name" value="OS01G0588500 PROTEIN-RELATED"/>
    <property type="match status" value="1"/>
</dbReference>
<dbReference type="Proteomes" id="UP000235145">
    <property type="component" value="Unassembled WGS sequence"/>
</dbReference>
<keyword evidence="5" id="KW-1185">Reference proteome</keyword>
<dbReference type="EMBL" id="NBSK02000007">
    <property type="protein sequence ID" value="KAJ0195652.1"/>
    <property type="molecule type" value="Genomic_DNA"/>
</dbReference>
<keyword evidence="2" id="KW-0472">Membrane</keyword>
<comment type="subcellular location">
    <subcellularLocation>
        <location evidence="1">Cell membrane</location>
    </subcellularLocation>
</comment>
<comment type="caution">
    <text evidence="4">The sequence shown here is derived from an EMBL/GenBank/DDBJ whole genome shotgun (WGS) entry which is preliminary data.</text>
</comment>
<dbReference type="Gene3D" id="3.30.200.20">
    <property type="entry name" value="Phosphorylase Kinase, domain 1"/>
    <property type="match status" value="1"/>
</dbReference>
<protein>
    <recommendedName>
        <fullName evidence="3">Protein kinase domain-containing protein</fullName>
    </recommendedName>
</protein>
<dbReference type="InterPro" id="IPR050823">
    <property type="entry name" value="Plant_Ser_Thr_Prot_Kinase"/>
</dbReference>
<dbReference type="Gene3D" id="1.10.510.10">
    <property type="entry name" value="Transferase(Phosphotransferase) domain 1"/>
    <property type="match status" value="3"/>
</dbReference>
<dbReference type="InterPro" id="IPR001245">
    <property type="entry name" value="Ser-Thr/Tyr_kinase_cat_dom"/>
</dbReference>
<evidence type="ECO:0000313" key="4">
    <source>
        <dbReference type="EMBL" id="KAJ0195652.1"/>
    </source>
</evidence>
<dbReference type="PROSITE" id="PS50011">
    <property type="entry name" value="PROTEIN_KINASE_DOM"/>
    <property type="match status" value="2"/>
</dbReference>
<sequence length="714" mass="79113">MYAVYVEELQGAHEFAVKRLRTMSKQGAHEFEAEVKVLSKLRHANLVSLVGYCIEGKEMALVYEFMPNGTLKDHLCKADCALSWSQRLKICIGAARGLHYLHTGCRNRSEYQTRTYVITNIKGTFGYFDPCYYETGKLNRKSDVYAFGVVLFEVLSGKQAVDSTLDEEQWGLAPWAQSQIKEGKLDQIIDPKLMGQISRKCLKKFVKIACHCLRDKQKERPTMAEVIFRLECILSKERENKDSIVNEERFLYKLRACFTGKVDIMLDREVGNKSVIPGVAVGSNSIMSGVAPGNESVMSGVVVGRNSVMLGGAVRSKSMMSGVVVGSKSVMPGVAVGSNSVMSGVSVGSESVMSGVAVGRKCKALGIAVRRSKSVMPDVAVGSNSVMSGVAIGSESVMSGVAVGSKSVMPGVAIGSNSVMSGVAVGRKSTMLGAAIRRSKFVKQDGKVVSKSEFSAHHIQNFTTGTIRTFTYNELVSATNDFKDMERSPTSYKSVYKGWIDENSYAPTECGVGLAIYVRKEEILTWKALNYIDNLAMQLDLNLLEFSHPNITRLLGYCLSNVTMFWVYELFPGISLDDLLFKEPDTTILSWAARLKIAQRAAQGMSFFHQRNRPTYNSFDGKHILVDRDFNARLSDYEIDNLLAPPGRSTFERNKSNETGVHSEIYDFGVVLLKMLTGMKKYDERIPLDHKILMEWATPLLTNKIDPNFIKLEI</sequence>
<dbReference type="AlphaFoldDB" id="A0A9R1UWV9"/>
<dbReference type="InterPro" id="IPR011009">
    <property type="entry name" value="Kinase-like_dom_sf"/>
</dbReference>
<dbReference type="Pfam" id="PF07714">
    <property type="entry name" value="PK_Tyr_Ser-Thr"/>
    <property type="match status" value="3"/>
</dbReference>
<dbReference type="InterPro" id="IPR000719">
    <property type="entry name" value="Prot_kinase_dom"/>
</dbReference>
<gene>
    <name evidence="4" type="ORF">LSAT_V11C700367070</name>
</gene>
<organism evidence="4 5">
    <name type="scientific">Lactuca sativa</name>
    <name type="common">Garden lettuce</name>
    <dbReference type="NCBI Taxonomy" id="4236"/>
    <lineage>
        <taxon>Eukaryota</taxon>
        <taxon>Viridiplantae</taxon>
        <taxon>Streptophyta</taxon>
        <taxon>Embryophyta</taxon>
        <taxon>Tracheophyta</taxon>
        <taxon>Spermatophyta</taxon>
        <taxon>Magnoliopsida</taxon>
        <taxon>eudicotyledons</taxon>
        <taxon>Gunneridae</taxon>
        <taxon>Pentapetalae</taxon>
        <taxon>asterids</taxon>
        <taxon>campanulids</taxon>
        <taxon>Asterales</taxon>
        <taxon>Asteraceae</taxon>
        <taxon>Cichorioideae</taxon>
        <taxon>Cichorieae</taxon>
        <taxon>Lactucinae</taxon>
        <taxon>Lactuca</taxon>
    </lineage>
</organism>
<feature type="domain" description="Protein kinase" evidence="3">
    <location>
        <begin position="1"/>
        <end position="234"/>
    </location>
</feature>